<protein>
    <submittedName>
        <fullName evidence="4">Uncharacterized protein</fullName>
    </submittedName>
</protein>
<dbReference type="InterPro" id="IPR007757">
    <property type="entry name" value="MT-A70-like"/>
</dbReference>
<dbReference type="PANTHER" id="PTHR13107:SF0">
    <property type="entry name" value="N6-ADENOSINE-METHYLTRANSFERASE NON-CATALYTIC SUBUNIT"/>
    <property type="match status" value="1"/>
</dbReference>
<dbReference type="KEGG" id="yli:2910081"/>
<dbReference type="OrthoDB" id="14833at2759"/>
<dbReference type="Proteomes" id="UP000256601">
    <property type="component" value="Unassembled WGS sequence"/>
</dbReference>
<dbReference type="PANTHER" id="PTHR13107">
    <property type="entry name" value="N6-ADENOSINE-METHYLTRANSFERASE NON-CATALYTIC SUBUNIT"/>
    <property type="match status" value="1"/>
</dbReference>
<evidence type="ECO:0000313" key="4">
    <source>
        <dbReference type="EMBL" id="AOW02999.1"/>
    </source>
</evidence>
<evidence type="ECO:0000256" key="2">
    <source>
        <dbReference type="ARBA" id="ARBA00023242"/>
    </source>
</evidence>
<reference evidence="4 6" key="1">
    <citation type="journal article" date="2016" name="PLoS ONE">
        <title>Sequence Assembly of Yarrowia lipolytica Strain W29/CLIB89 Shows Transposable Element Diversity.</title>
        <authorList>
            <person name="Magnan C."/>
            <person name="Yu J."/>
            <person name="Chang I."/>
            <person name="Jahn E."/>
            <person name="Kanomata Y."/>
            <person name="Wu J."/>
            <person name="Zeller M."/>
            <person name="Oakes M."/>
            <person name="Baldi P."/>
            <person name="Sandmeyer S."/>
        </authorList>
    </citation>
    <scope>NUCLEOTIDE SEQUENCE [LARGE SCALE GENOMIC DNA]</scope>
    <source>
        <strain evidence="4">CLIB89</strain>
        <strain evidence="6">CLIB89(W29)</strain>
    </source>
</reference>
<evidence type="ECO:0000256" key="3">
    <source>
        <dbReference type="PROSITE-ProRule" id="PRU00489"/>
    </source>
</evidence>
<dbReference type="InterPro" id="IPR045123">
    <property type="entry name" value="METTL14-like"/>
</dbReference>
<dbReference type="AlphaFoldDB" id="A0A1D8NBJ6"/>
<dbReference type="GeneID" id="2910081"/>
<dbReference type="Pfam" id="PF05063">
    <property type="entry name" value="MT-A70"/>
    <property type="match status" value="1"/>
</dbReference>
<evidence type="ECO:0000313" key="5">
    <source>
        <dbReference type="EMBL" id="RDW23509.1"/>
    </source>
</evidence>
<dbReference type="RefSeq" id="XP_501929.1">
    <property type="nucleotide sequence ID" value="XM_501929.1"/>
</dbReference>
<sequence length="311" mass="34991">MKETFNFGNDYSDVFLHTQHTLPQSHVQNAAKPLEGYPRLQELHRLKAEQVALSACKRFGSRTPQPQIQPKLEEWVKQGLEFDVVMVGGCPGDSNQCSLGNGVRLPTRDELKGLPIGKLTPRPSIAFLWVPGSQVDMGRKVMESWGFRRSEDVVFFPSSMSSVYYPPRAESLSESCPIPIVQASTWHCIMGLKGTVRRSEDVHLINCNVDTDVIVESPDHVIQGIVPQSIFQVIENFALMNRRLHIVPICQKQAEKPLPVMTRPGWVILSPDVLLNNFSPKEYNEEIAKVGKLVSITEEIDKLRPKSPKNE</sequence>
<dbReference type="GO" id="GO:0036396">
    <property type="term" value="C:RNA N6-methyladenosine methyltransferase complex"/>
    <property type="evidence" value="ECO:0007669"/>
    <property type="project" value="TreeGrafter"/>
</dbReference>
<proteinExistence type="inferred from homology"/>
<dbReference type="PROSITE" id="PS51592">
    <property type="entry name" value="SAM_MTA70L_2"/>
    <property type="match status" value="1"/>
</dbReference>
<dbReference type="Proteomes" id="UP000182444">
    <property type="component" value="Chromosome 1C"/>
</dbReference>
<gene>
    <name evidence="5" type="ORF">B0I71DRAFT_135849</name>
    <name evidence="4" type="ORF">YALI1_C24400g</name>
</gene>
<dbReference type="SMR" id="A0A1D8NBJ6"/>
<dbReference type="VEuPathDB" id="FungiDB:YALI1_C24400g"/>
<dbReference type="PROSITE" id="PS51143">
    <property type="entry name" value="MT_A70"/>
    <property type="match status" value="1"/>
</dbReference>
<dbReference type="EMBL" id="CP017555">
    <property type="protein sequence ID" value="AOW02999.1"/>
    <property type="molecule type" value="Genomic_DNA"/>
</dbReference>
<keyword evidence="2" id="KW-0539">Nucleus</keyword>
<comment type="subcellular location">
    <subcellularLocation>
        <location evidence="1">Nucleus</location>
    </subcellularLocation>
</comment>
<reference evidence="5 7" key="2">
    <citation type="submission" date="2018-07" db="EMBL/GenBank/DDBJ databases">
        <title>Draft Genome Assemblies for Five Robust Yarrowia lipolytica Strains Exhibiting High Lipid Production and Pentose Sugar Utilization and Sugar Alcohol Secretion from Undetoxified Lignocellulosic Biomass Hydrolysates.</title>
        <authorList>
            <consortium name="DOE Joint Genome Institute"/>
            <person name="Walker C."/>
            <person name="Ryu S."/>
            <person name="Na H."/>
            <person name="Zane M."/>
            <person name="LaButti K."/>
            <person name="Lipzen A."/>
            <person name="Haridas S."/>
            <person name="Barry K."/>
            <person name="Grigoriev I.V."/>
            <person name="Quarterman J."/>
            <person name="Slininger P."/>
            <person name="Dien B."/>
            <person name="Trinh C.T."/>
        </authorList>
    </citation>
    <scope>NUCLEOTIDE SEQUENCE [LARGE SCALE GENOMIC DNA]</scope>
    <source>
        <strain evidence="5 7">YB392</strain>
    </source>
</reference>
<dbReference type="OMA" id="FNSELYQ"/>
<dbReference type="eggNOG" id="KOG2097">
    <property type="taxonomic scope" value="Eukaryota"/>
</dbReference>
<evidence type="ECO:0000313" key="6">
    <source>
        <dbReference type="Proteomes" id="UP000182444"/>
    </source>
</evidence>
<evidence type="ECO:0000313" key="7">
    <source>
        <dbReference type="Proteomes" id="UP000256601"/>
    </source>
</evidence>
<organism evidence="4 6">
    <name type="scientific">Yarrowia lipolytica</name>
    <name type="common">Candida lipolytica</name>
    <dbReference type="NCBI Taxonomy" id="4952"/>
    <lineage>
        <taxon>Eukaryota</taxon>
        <taxon>Fungi</taxon>
        <taxon>Dikarya</taxon>
        <taxon>Ascomycota</taxon>
        <taxon>Saccharomycotina</taxon>
        <taxon>Dipodascomycetes</taxon>
        <taxon>Dipodascales</taxon>
        <taxon>Dipodascales incertae sedis</taxon>
        <taxon>Yarrowia</taxon>
    </lineage>
</organism>
<dbReference type="GO" id="GO:0003729">
    <property type="term" value="F:mRNA binding"/>
    <property type="evidence" value="ECO:0007669"/>
    <property type="project" value="TreeGrafter"/>
</dbReference>
<dbReference type="GO" id="GO:0005634">
    <property type="term" value="C:nucleus"/>
    <property type="evidence" value="ECO:0007669"/>
    <property type="project" value="UniProtKB-SubCell"/>
</dbReference>
<accession>A0A1D8NBJ6</accession>
<comment type="similarity">
    <text evidence="3">Belongs to the MT-A70-like family.</text>
</comment>
<dbReference type="EMBL" id="KZ859080">
    <property type="protein sequence ID" value="RDW23509.1"/>
    <property type="molecule type" value="Genomic_DNA"/>
</dbReference>
<name>A0A1D8NBJ6_YARLL</name>
<evidence type="ECO:0000256" key="1">
    <source>
        <dbReference type="ARBA" id="ARBA00004123"/>
    </source>
</evidence>
<dbReference type="VEuPathDB" id="FungiDB:YALI0_C17017g"/>